<name>A0A8S4DNT1_PLUXY</name>
<dbReference type="Pfam" id="PF00078">
    <property type="entry name" value="RVT_1"/>
    <property type="match status" value="1"/>
</dbReference>
<evidence type="ECO:0000313" key="4">
    <source>
        <dbReference type="Proteomes" id="UP000653454"/>
    </source>
</evidence>
<comment type="caution">
    <text evidence="3">The sequence shown here is derived from an EMBL/GenBank/DDBJ whole genome shotgun (WGS) entry which is preliminary data.</text>
</comment>
<feature type="domain" description="Integrase zinc-binding" evidence="2">
    <location>
        <begin position="636"/>
        <end position="688"/>
    </location>
</feature>
<accession>A0A8S4DNT1</accession>
<dbReference type="PANTHER" id="PTHR47331">
    <property type="entry name" value="PHD-TYPE DOMAIN-CONTAINING PROTEIN"/>
    <property type="match status" value="1"/>
</dbReference>
<proteinExistence type="predicted"/>
<evidence type="ECO:0000313" key="3">
    <source>
        <dbReference type="EMBL" id="CAG9102625.1"/>
    </source>
</evidence>
<dbReference type="PANTHER" id="PTHR47331:SF4">
    <property type="entry name" value="PEPTIDASE S1 DOMAIN-CONTAINING PROTEIN"/>
    <property type="match status" value="1"/>
</dbReference>
<dbReference type="InterPro" id="IPR043502">
    <property type="entry name" value="DNA/RNA_pol_sf"/>
</dbReference>
<feature type="domain" description="Reverse transcriptase" evidence="1">
    <location>
        <begin position="39"/>
        <end position="197"/>
    </location>
</feature>
<evidence type="ECO:0000259" key="2">
    <source>
        <dbReference type="Pfam" id="PF17921"/>
    </source>
</evidence>
<dbReference type="AlphaFoldDB" id="A0A8S4DNT1"/>
<dbReference type="Pfam" id="PF05380">
    <property type="entry name" value="Peptidase_A17"/>
    <property type="match status" value="1"/>
</dbReference>
<evidence type="ECO:0000259" key="1">
    <source>
        <dbReference type="Pfam" id="PF00078"/>
    </source>
</evidence>
<organism evidence="3 4">
    <name type="scientific">Plutella xylostella</name>
    <name type="common">Diamondback moth</name>
    <name type="synonym">Plutella maculipennis</name>
    <dbReference type="NCBI Taxonomy" id="51655"/>
    <lineage>
        <taxon>Eukaryota</taxon>
        <taxon>Metazoa</taxon>
        <taxon>Ecdysozoa</taxon>
        <taxon>Arthropoda</taxon>
        <taxon>Hexapoda</taxon>
        <taxon>Insecta</taxon>
        <taxon>Pterygota</taxon>
        <taxon>Neoptera</taxon>
        <taxon>Endopterygota</taxon>
        <taxon>Lepidoptera</taxon>
        <taxon>Glossata</taxon>
        <taxon>Ditrysia</taxon>
        <taxon>Yponomeutoidea</taxon>
        <taxon>Plutellidae</taxon>
        <taxon>Plutella</taxon>
    </lineage>
</organism>
<dbReference type="InterPro" id="IPR008042">
    <property type="entry name" value="Retrotrans_Pao"/>
</dbReference>
<gene>
    <name evidence="3" type="ORF">PLXY2_LOCUS3003</name>
</gene>
<sequence>MDEYIKLEHMVPVQAADIDNPKAVYLPHHAVLRDDKDTTKVRVVFDASCKGVNNKSLNDDLLIGPKLQQDLRHILMRWRTHKICITADIVKMYRMVRVADENTHFQRILWRDAPDKPIEHYRLLRLTFGTACAPYLAVKSLQRLADDEKHKYPLAAEITKSDFYIDDLLTGCDTEEEALTIYNEMNDLMRAGGFDLQKWSSNNENVMKYISENKRADQEVPLKVNSLVKILGVCWNRDTDSFEYTLNMLEPRQPITKRHILSEVAQLYDPEGWIAPVIVVAKMIIQKLWKTGLDWDDSVEGELLEEWLTYRQDLSNIKHITIPRWSHNSTTSKTELHVFADASQAAYGAAVYIRVVENENVYVSLITAKTKVAPVEKQISIPRLELCGAAMAAALISEVSQVLNINKENLHAWTDSTIVLAWLKGGASRWSTFVSNRVSTILNILDYEQWGHVATDMNPADYASRGLPASQLSSQSLWWSGPAWLSENDINVSTPDIEDTHEEEKVKTLTALINTEDELIWTKFSNLQRMLRVISYCRRWLNLKEAKEKREKHTQFITAEEIKQTLESCIKQAQEIEFKDEIKQLKSEGSVPKKSKLRNLCPLLDEGGILRIGGRIQQSHTDYDTQHPIILPATSHLSRLIIVDAHQKTMHGGPQLMLNYLRSKFWIMRARDLSKKCYRECVTCIRYSVKNTTQMMGQLPEVRLKPNLP</sequence>
<dbReference type="Proteomes" id="UP000653454">
    <property type="component" value="Unassembled WGS sequence"/>
</dbReference>
<protein>
    <submittedName>
        <fullName evidence="3">(diamondback moth) hypothetical protein</fullName>
    </submittedName>
</protein>
<dbReference type="GO" id="GO:0071897">
    <property type="term" value="P:DNA biosynthetic process"/>
    <property type="evidence" value="ECO:0007669"/>
    <property type="project" value="UniProtKB-ARBA"/>
</dbReference>
<dbReference type="EMBL" id="CAJHNJ030000007">
    <property type="protein sequence ID" value="CAG9102625.1"/>
    <property type="molecule type" value="Genomic_DNA"/>
</dbReference>
<keyword evidence="4" id="KW-1185">Reference proteome</keyword>
<dbReference type="InterPro" id="IPR000477">
    <property type="entry name" value="RT_dom"/>
</dbReference>
<dbReference type="InterPro" id="IPR041588">
    <property type="entry name" value="Integrase_H2C2"/>
</dbReference>
<dbReference type="SUPFAM" id="SSF56672">
    <property type="entry name" value="DNA/RNA polymerases"/>
    <property type="match status" value="1"/>
</dbReference>
<dbReference type="CDD" id="cd01644">
    <property type="entry name" value="RT_pepA17"/>
    <property type="match status" value="1"/>
</dbReference>
<dbReference type="Pfam" id="PF17921">
    <property type="entry name" value="Integrase_H2C2"/>
    <property type="match status" value="1"/>
</dbReference>
<reference evidence="3" key="1">
    <citation type="submission" date="2020-11" db="EMBL/GenBank/DDBJ databases">
        <authorList>
            <person name="Whiteford S."/>
        </authorList>
    </citation>
    <scope>NUCLEOTIDE SEQUENCE</scope>
</reference>